<dbReference type="Gene3D" id="3.40.50.300">
    <property type="entry name" value="P-loop containing nucleotide triphosphate hydrolases"/>
    <property type="match status" value="2"/>
</dbReference>
<keyword evidence="1" id="KW-0547">Nucleotide-binding</keyword>
<evidence type="ECO:0000313" key="5">
    <source>
        <dbReference type="Proteomes" id="UP001515480"/>
    </source>
</evidence>
<proteinExistence type="predicted"/>
<name>A0AB34J6E4_PRYPA</name>
<evidence type="ECO:0000256" key="3">
    <source>
        <dbReference type="SAM" id="MobiDB-lite"/>
    </source>
</evidence>
<dbReference type="Pfam" id="PF00071">
    <property type="entry name" value="Ras"/>
    <property type="match status" value="1"/>
</dbReference>
<feature type="compositionally biased region" description="Basic and acidic residues" evidence="3">
    <location>
        <begin position="1"/>
        <end position="13"/>
    </location>
</feature>
<dbReference type="EMBL" id="JBGBPQ010000012">
    <property type="protein sequence ID" value="KAL1514781.1"/>
    <property type="molecule type" value="Genomic_DNA"/>
</dbReference>
<comment type="caution">
    <text evidence="4">The sequence shown here is derived from an EMBL/GenBank/DDBJ whole genome shotgun (WGS) entry which is preliminary data.</text>
</comment>
<feature type="region of interest" description="Disordered" evidence="3">
    <location>
        <begin position="1"/>
        <end position="30"/>
    </location>
</feature>
<gene>
    <name evidence="4" type="ORF">AB1Y20_003867</name>
</gene>
<dbReference type="PANTHER" id="PTHR24070">
    <property type="entry name" value="RAS, DI-RAS, AND RHEB FAMILY MEMBERS OF SMALL GTPASE SUPERFAMILY"/>
    <property type="match status" value="1"/>
</dbReference>
<organism evidence="4 5">
    <name type="scientific">Prymnesium parvum</name>
    <name type="common">Toxic golden alga</name>
    <dbReference type="NCBI Taxonomy" id="97485"/>
    <lineage>
        <taxon>Eukaryota</taxon>
        <taxon>Haptista</taxon>
        <taxon>Haptophyta</taxon>
        <taxon>Prymnesiophyceae</taxon>
        <taxon>Prymnesiales</taxon>
        <taxon>Prymnesiaceae</taxon>
        <taxon>Prymnesium</taxon>
    </lineage>
</organism>
<reference evidence="4 5" key="1">
    <citation type="journal article" date="2024" name="Science">
        <title>Giant polyketide synthase enzymes in the biosynthesis of giant marine polyether toxins.</title>
        <authorList>
            <person name="Fallon T.R."/>
            <person name="Shende V.V."/>
            <person name="Wierzbicki I.H."/>
            <person name="Pendleton A.L."/>
            <person name="Watervoot N.F."/>
            <person name="Auber R.P."/>
            <person name="Gonzalez D.J."/>
            <person name="Wisecaver J.H."/>
            <person name="Moore B.S."/>
        </authorList>
    </citation>
    <scope>NUCLEOTIDE SEQUENCE [LARGE SCALE GENOMIC DNA]</scope>
    <source>
        <strain evidence="4 5">12B1</strain>
    </source>
</reference>
<dbReference type="AlphaFoldDB" id="A0AB34J6E4"/>
<dbReference type="InterPro" id="IPR020849">
    <property type="entry name" value="Small_GTPase_Ras-type"/>
</dbReference>
<accession>A0AB34J6E4</accession>
<dbReference type="SMART" id="SM00174">
    <property type="entry name" value="RHO"/>
    <property type="match status" value="1"/>
</dbReference>
<dbReference type="SMART" id="SM00173">
    <property type="entry name" value="RAS"/>
    <property type="match status" value="1"/>
</dbReference>
<evidence type="ECO:0000313" key="4">
    <source>
        <dbReference type="EMBL" id="KAL1514781.1"/>
    </source>
</evidence>
<protein>
    <submittedName>
        <fullName evidence="4">Uncharacterized protein</fullName>
    </submittedName>
</protein>
<dbReference type="PROSITE" id="PS51419">
    <property type="entry name" value="RAB"/>
    <property type="match status" value="1"/>
</dbReference>
<dbReference type="InterPro" id="IPR001806">
    <property type="entry name" value="Small_GTPase"/>
</dbReference>
<dbReference type="SMART" id="SM00175">
    <property type="entry name" value="RAB"/>
    <property type="match status" value="1"/>
</dbReference>
<sequence>MSALRREEERSTENPDEPIISLKRGPHSEPWHPRTMAAPLVYKVAIIGARQTGKSCIANRLVSRTFDAQYRPTRMISQLFWRHFDESIGSDVLVELEDTPAIDIGSGSTATPKQLKNVEQLLKPLMWFEKFRKERDVKKAVGVSETDALLEDGSPRVAAAANKKRGKNGPAGIAGKACTLGSRLGGSKSSGITADGKMNPIAADRKRMGFVIVADVTDFTTFDVAYALVDRIFDRLQFDVGDSIICPVSIVIVGNKADMRSKRQVPDEKELQDQIHAQYSNKNNDPSNNVIYVECSAQTNYQVEEIFKASLRRIRQLPARSRIRTARMRVTGLCGRIKRNLYGYCPFMFDVEDFIKQRIKKYVKPCIRRMGLYAILCECAPLVIIVKRIKQLWRVFLTFRWLCNWCPSFILRLRKEVTADEQDKAVEDLERALEGGAKKKEDEDEDD</sequence>
<dbReference type="GO" id="GO:0016020">
    <property type="term" value="C:membrane"/>
    <property type="evidence" value="ECO:0007669"/>
    <property type="project" value="InterPro"/>
</dbReference>
<dbReference type="InterPro" id="IPR027417">
    <property type="entry name" value="P-loop_NTPase"/>
</dbReference>
<evidence type="ECO:0000256" key="2">
    <source>
        <dbReference type="ARBA" id="ARBA00023134"/>
    </source>
</evidence>
<keyword evidence="5" id="KW-1185">Reference proteome</keyword>
<dbReference type="Proteomes" id="UP001515480">
    <property type="component" value="Unassembled WGS sequence"/>
</dbReference>
<evidence type="ECO:0000256" key="1">
    <source>
        <dbReference type="ARBA" id="ARBA00022741"/>
    </source>
</evidence>
<dbReference type="GO" id="GO:0005525">
    <property type="term" value="F:GTP binding"/>
    <property type="evidence" value="ECO:0007669"/>
    <property type="project" value="UniProtKB-KW"/>
</dbReference>
<keyword evidence="2" id="KW-0342">GTP-binding</keyword>
<dbReference type="SUPFAM" id="SSF52540">
    <property type="entry name" value="P-loop containing nucleoside triphosphate hydrolases"/>
    <property type="match status" value="1"/>
</dbReference>
<dbReference type="GO" id="GO:0007165">
    <property type="term" value="P:signal transduction"/>
    <property type="evidence" value="ECO:0007669"/>
    <property type="project" value="InterPro"/>
</dbReference>
<dbReference type="GO" id="GO:0003924">
    <property type="term" value="F:GTPase activity"/>
    <property type="evidence" value="ECO:0007669"/>
    <property type="project" value="InterPro"/>
</dbReference>